<evidence type="ECO:0000313" key="3">
    <source>
        <dbReference type="EMBL" id="MFD1162984.1"/>
    </source>
</evidence>
<evidence type="ECO:0000259" key="2">
    <source>
        <dbReference type="Pfam" id="PF18962"/>
    </source>
</evidence>
<name>A0ABW3RD21_9FLAO</name>
<protein>
    <submittedName>
        <fullName evidence="3">T9SS type A sorting domain-containing protein</fullName>
    </submittedName>
</protein>
<dbReference type="RefSeq" id="WP_311939968.1">
    <property type="nucleotide sequence ID" value="NZ_JAVSCK010000003.1"/>
</dbReference>
<proteinExistence type="predicted"/>
<sequence length="334" mass="37974">MKNNYLIGIVYICFTTTVFSQISALSDVFNDSILDESWNLFQTQYYQTPVPMNNGFMEMNLDDVECNRTCVWWVDMNAGLIYKEITGDFNVVIAVYTKQKNNPTQDIDGWTQLAGLMARDPASTTSGNENYVFNVAGMRFDNPSIELKSTTNNLSSIRAFTDNMSGTAAELRMVREGTFFSLYSRQIGSSTWIFRDAFNRPDLPATLQVGLIAYVFEAYPGNLLAQFDYIRFSEVDAPLSNDEVVHSNHHLNMYPNPVKDELNIELKAKTNNTITVEFYNVLGEKIFERPLNRLNDSTTKTKIDVSTLNMVSGIYFVKLKSNDINTGVYKFVKN</sequence>
<dbReference type="NCBIfam" id="TIGR04183">
    <property type="entry name" value="Por_Secre_tail"/>
    <property type="match status" value="1"/>
</dbReference>
<organism evidence="3 4">
    <name type="scientific">Hwangdonia seohaensis</name>
    <dbReference type="NCBI Taxonomy" id="1240727"/>
    <lineage>
        <taxon>Bacteria</taxon>
        <taxon>Pseudomonadati</taxon>
        <taxon>Bacteroidota</taxon>
        <taxon>Flavobacteriia</taxon>
        <taxon>Flavobacteriales</taxon>
        <taxon>Flavobacteriaceae</taxon>
        <taxon>Hwangdonia</taxon>
    </lineage>
</organism>
<gene>
    <name evidence="3" type="ORF">ACFQ2E_11180</name>
</gene>
<accession>A0ABW3RD21</accession>
<keyword evidence="1" id="KW-0732">Signal</keyword>
<evidence type="ECO:0000256" key="1">
    <source>
        <dbReference type="ARBA" id="ARBA00022729"/>
    </source>
</evidence>
<keyword evidence="4" id="KW-1185">Reference proteome</keyword>
<evidence type="ECO:0000313" key="4">
    <source>
        <dbReference type="Proteomes" id="UP001597163"/>
    </source>
</evidence>
<dbReference type="InterPro" id="IPR026444">
    <property type="entry name" value="Secre_tail"/>
</dbReference>
<dbReference type="EMBL" id="JBHTLJ010000003">
    <property type="protein sequence ID" value="MFD1162984.1"/>
    <property type="molecule type" value="Genomic_DNA"/>
</dbReference>
<dbReference type="Proteomes" id="UP001597163">
    <property type="component" value="Unassembled WGS sequence"/>
</dbReference>
<feature type="domain" description="Secretion system C-terminal sorting" evidence="2">
    <location>
        <begin position="253"/>
        <end position="326"/>
    </location>
</feature>
<comment type="caution">
    <text evidence="3">The sequence shown here is derived from an EMBL/GenBank/DDBJ whole genome shotgun (WGS) entry which is preliminary data.</text>
</comment>
<dbReference type="Pfam" id="PF18962">
    <property type="entry name" value="Por_Secre_tail"/>
    <property type="match status" value="1"/>
</dbReference>
<reference evidence="4" key="1">
    <citation type="journal article" date="2019" name="Int. J. Syst. Evol. Microbiol.">
        <title>The Global Catalogue of Microorganisms (GCM) 10K type strain sequencing project: providing services to taxonomists for standard genome sequencing and annotation.</title>
        <authorList>
            <consortium name="The Broad Institute Genomics Platform"/>
            <consortium name="The Broad Institute Genome Sequencing Center for Infectious Disease"/>
            <person name="Wu L."/>
            <person name="Ma J."/>
        </authorList>
    </citation>
    <scope>NUCLEOTIDE SEQUENCE [LARGE SCALE GENOMIC DNA]</scope>
    <source>
        <strain evidence="4">CCUG 63246</strain>
    </source>
</reference>